<keyword evidence="4" id="KW-0812">Transmembrane</keyword>
<keyword evidence="7" id="KW-1133">Transmembrane helix</keyword>
<keyword evidence="6" id="KW-0256">Endoplasmic reticulum</keyword>
<evidence type="ECO:0000256" key="6">
    <source>
        <dbReference type="ARBA" id="ARBA00022824"/>
    </source>
</evidence>
<comment type="function">
    <text evidence="10">Critical mediator, in cooperation with CASP4, of endoplasmic reticulum-stress induced apoptosis. Required or the activation of CASP4 following endoplasmic reticulum stress.</text>
</comment>
<organism evidence="12 13">
    <name type="scientific">Pipistrellus nathusii</name>
    <name type="common">Nathusius' pipistrelle</name>
    <dbReference type="NCBI Taxonomy" id="59473"/>
    <lineage>
        <taxon>Eukaryota</taxon>
        <taxon>Metazoa</taxon>
        <taxon>Chordata</taxon>
        <taxon>Craniata</taxon>
        <taxon>Vertebrata</taxon>
        <taxon>Euteleostomi</taxon>
        <taxon>Mammalia</taxon>
        <taxon>Eutheria</taxon>
        <taxon>Laurasiatheria</taxon>
        <taxon>Chiroptera</taxon>
        <taxon>Yangochiroptera</taxon>
        <taxon>Vespertilionidae</taxon>
        <taxon>Pipistrellus</taxon>
    </lineage>
</organism>
<evidence type="ECO:0000256" key="5">
    <source>
        <dbReference type="ARBA" id="ARBA00022703"/>
    </source>
</evidence>
<evidence type="ECO:0000256" key="8">
    <source>
        <dbReference type="ARBA" id="ARBA00023136"/>
    </source>
</evidence>
<name>A0ABN9Z9H8_PIPNA</name>
<dbReference type="Pfam" id="PF10151">
    <property type="entry name" value="TMEM214"/>
    <property type="match status" value="1"/>
</dbReference>
<keyword evidence="8" id="KW-0472">Membrane</keyword>
<proteinExistence type="inferred from homology"/>
<comment type="subunit">
    <text evidence="3">Constitutively interacts with CASP4; required for the localization of procaspase 4 to the ER.</text>
</comment>
<protein>
    <recommendedName>
        <fullName evidence="14">Transmembrane protein 214</fullName>
    </recommendedName>
</protein>
<dbReference type="InterPro" id="IPR019308">
    <property type="entry name" value="TMEM214"/>
</dbReference>
<evidence type="ECO:0000313" key="13">
    <source>
        <dbReference type="Proteomes" id="UP001314169"/>
    </source>
</evidence>
<evidence type="ECO:0000256" key="7">
    <source>
        <dbReference type="ARBA" id="ARBA00022989"/>
    </source>
</evidence>
<keyword evidence="9" id="KW-0325">Glycoprotein</keyword>
<dbReference type="PANTHER" id="PTHR13448">
    <property type="entry name" value="TRANSMEMBRANE PROTEIN 214"/>
    <property type="match status" value="1"/>
</dbReference>
<keyword evidence="13" id="KW-1185">Reference proteome</keyword>
<evidence type="ECO:0000256" key="3">
    <source>
        <dbReference type="ARBA" id="ARBA00011720"/>
    </source>
</evidence>
<evidence type="ECO:0000256" key="9">
    <source>
        <dbReference type="ARBA" id="ARBA00023180"/>
    </source>
</evidence>
<dbReference type="EMBL" id="OY882869">
    <property type="protein sequence ID" value="CAK6434987.1"/>
    <property type="molecule type" value="Genomic_DNA"/>
</dbReference>
<reference evidence="12" key="1">
    <citation type="submission" date="2023-12" db="EMBL/GenBank/DDBJ databases">
        <authorList>
            <person name="Brown T."/>
        </authorList>
    </citation>
    <scope>NUCLEOTIDE SEQUENCE</scope>
</reference>
<sequence length="686" mass="76642">MAAITAGAGAGRWEVVKKGRRPGATGGGRGGGADRRTLGEANGVWKYDLTPPIQTTTTLYERGFEKIKKKQNKEQVPPPAAEPKKPSNKKQMKKVATLSNQSQKQGRFRSLEEALKALDVAALQKELDKSQSVFSGNPSVWLKDLASYLNYKLQAPLSEPTLSQHTHDYPYSLVSRELRGIIRGLLAKAGSLELFFDHCLFTMLQELDKTPGESLHGYRICIQAILQDKPKIATMNLGKFLELLRSHQNRPAKCLTIMWALGQAGFANLTEGLKVWLGIMLPVLGIKSLSPFAIAYLDRLLRMHPNLTKGFGMIGPKDLFPLLDFAYMPNNSLTPSLQEQLCQLYPRLKVLAFGAKPESTLHTYFPSFLSRANPDCPPKMRKELLSSLTECLTVDPLSASVWRQLYPKHLSQSSLLLEHLLRSWERIPKKAQKSLQETIESFKLTNQELLRKGSCNNQDVIACDTACKGLLQQARGFRLPWTRLLLLVLIFAIGLLCHDFRSHSSFQDSLSGRLLQSSGFLPAGQQACAKIYSYSWQGYSWLEETLPAWGSHLLTVVRPSLQLAWTHINATVSFLSTHGASHLVCLGDSLASLSQRIQLPDVLNQLLHSLSELLLLLHHSVLLPLWHLLLEALAQAQQHCHQVCRGPVTWDCVMTQLSEAAHRTWLCLQDTTVAFLDWALAMISQQ</sequence>
<evidence type="ECO:0000256" key="11">
    <source>
        <dbReference type="SAM" id="MobiDB-lite"/>
    </source>
</evidence>
<evidence type="ECO:0000256" key="2">
    <source>
        <dbReference type="ARBA" id="ARBA00007984"/>
    </source>
</evidence>
<accession>A0ABN9Z9H8</accession>
<feature type="region of interest" description="Disordered" evidence="11">
    <location>
        <begin position="66"/>
        <end position="106"/>
    </location>
</feature>
<evidence type="ECO:0000313" key="12">
    <source>
        <dbReference type="EMBL" id="CAK6434987.1"/>
    </source>
</evidence>
<evidence type="ECO:0008006" key="14">
    <source>
        <dbReference type="Google" id="ProtNLM"/>
    </source>
</evidence>
<evidence type="ECO:0000256" key="4">
    <source>
        <dbReference type="ARBA" id="ARBA00022692"/>
    </source>
</evidence>
<feature type="region of interest" description="Disordered" evidence="11">
    <location>
        <begin position="1"/>
        <end position="43"/>
    </location>
</feature>
<comment type="similarity">
    <text evidence="2">Belongs to the TMEM214 family.</text>
</comment>
<keyword evidence="5" id="KW-0053">Apoptosis</keyword>
<dbReference type="PANTHER" id="PTHR13448:SF0">
    <property type="entry name" value="TRANSMEMBRANE PROTEIN 214"/>
    <property type="match status" value="1"/>
</dbReference>
<dbReference type="Proteomes" id="UP001314169">
    <property type="component" value="Chromosome 12"/>
</dbReference>
<comment type="subcellular location">
    <subcellularLocation>
        <location evidence="1">Endoplasmic reticulum membrane</location>
        <topology evidence="1">Multi-pass membrane protein</topology>
    </subcellularLocation>
</comment>
<evidence type="ECO:0000256" key="1">
    <source>
        <dbReference type="ARBA" id="ARBA00004477"/>
    </source>
</evidence>
<gene>
    <name evidence="12" type="ORF">MPIPNATIZW_LOCUS3293</name>
</gene>
<evidence type="ECO:0000256" key="10">
    <source>
        <dbReference type="ARBA" id="ARBA00024938"/>
    </source>
</evidence>